<dbReference type="AlphaFoldDB" id="A0A193LJ76"/>
<accession>A0A193LJ76</accession>
<dbReference type="Proteomes" id="UP000092695">
    <property type="component" value="Chromosome"/>
</dbReference>
<keyword evidence="3" id="KW-1185">Reference proteome</keyword>
<dbReference type="KEGG" id="woc:BA177_15775"/>
<dbReference type="STRING" id="1548547.BA177_15775"/>
<organism evidence="2 3">
    <name type="scientific">Woeseia oceani</name>
    <dbReference type="NCBI Taxonomy" id="1548547"/>
    <lineage>
        <taxon>Bacteria</taxon>
        <taxon>Pseudomonadati</taxon>
        <taxon>Pseudomonadota</taxon>
        <taxon>Gammaproteobacteria</taxon>
        <taxon>Woeseiales</taxon>
        <taxon>Woeseiaceae</taxon>
        <taxon>Woeseia</taxon>
    </lineage>
</organism>
<evidence type="ECO:0000313" key="2">
    <source>
        <dbReference type="EMBL" id="ANO52449.1"/>
    </source>
</evidence>
<evidence type="ECO:0000313" key="3">
    <source>
        <dbReference type="Proteomes" id="UP000092695"/>
    </source>
</evidence>
<reference evidence="2 3" key="1">
    <citation type="submission" date="2016-06" db="EMBL/GenBank/DDBJ databases">
        <title>Complete genome sequence of a deep-branching marine Gamma Proteobacterium Woeseia oceani type strain XK5.</title>
        <authorList>
            <person name="Mu D."/>
            <person name="Du Z."/>
        </authorList>
    </citation>
    <scope>NUCLEOTIDE SEQUENCE [LARGE SCALE GENOMIC DNA]</scope>
    <source>
        <strain evidence="2 3">XK5</strain>
    </source>
</reference>
<dbReference type="EMBL" id="CP016268">
    <property type="protein sequence ID" value="ANO52449.1"/>
    <property type="molecule type" value="Genomic_DNA"/>
</dbReference>
<evidence type="ECO:0000256" key="1">
    <source>
        <dbReference type="SAM" id="MobiDB-lite"/>
    </source>
</evidence>
<gene>
    <name evidence="2" type="ORF">BA177_15775</name>
</gene>
<protein>
    <submittedName>
        <fullName evidence="2">Uncharacterized protein</fullName>
    </submittedName>
</protein>
<feature type="region of interest" description="Disordered" evidence="1">
    <location>
        <begin position="1"/>
        <end position="50"/>
    </location>
</feature>
<sequence length="77" mass="8199">MQPDSQGLEPAGALSLARRTPRVVAHSNKLKGPARAGPNPADSTNNKFPDKPFAGCEVDSYCVECGAQQAIPDYLSW</sequence>
<name>A0A193LJ76_9GAMM</name>
<proteinExistence type="predicted"/>